<sequence>MVMKLPCRPFGNTINKTFKEQCNHFKILFGNYEHKNLEHKKNLPKRYFGSLKLPEEPQNCCMSGCANCVWVAYAEEVAKILNDGGETAKKKIMEHVKDPNLRAFLMLELNHLFKKER</sequence>
<dbReference type="Proteomes" id="UP001359485">
    <property type="component" value="Unassembled WGS sequence"/>
</dbReference>
<gene>
    <name evidence="2" type="ORF">RUM44_010664</name>
</gene>
<dbReference type="Pfam" id="PF09791">
    <property type="entry name" value="Oxidored-like"/>
    <property type="match status" value="1"/>
</dbReference>
<keyword evidence="3" id="KW-1185">Reference proteome</keyword>
<organism evidence="2 3">
    <name type="scientific">Polyplax serrata</name>
    <name type="common">Common mouse louse</name>
    <dbReference type="NCBI Taxonomy" id="468196"/>
    <lineage>
        <taxon>Eukaryota</taxon>
        <taxon>Metazoa</taxon>
        <taxon>Ecdysozoa</taxon>
        <taxon>Arthropoda</taxon>
        <taxon>Hexapoda</taxon>
        <taxon>Insecta</taxon>
        <taxon>Pterygota</taxon>
        <taxon>Neoptera</taxon>
        <taxon>Paraneoptera</taxon>
        <taxon>Psocodea</taxon>
        <taxon>Troctomorpha</taxon>
        <taxon>Phthiraptera</taxon>
        <taxon>Anoplura</taxon>
        <taxon>Polyplacidae</taxon>
        <taxon>Polyplax</taxon>
    </lineage>
</organism>
<dbReference type="InterPro" id="IPR019180">
    <property type="entry name" value="Oxidoreductase-like_N"/>
</dbReference>
<protein>
    <recommendedName>
        <fullName evidence="1">Oxidoreductase-like domain-containing protein</fullName>
    </recommendedName>
</protein>
<evidence type="ECO:0000313" key="3">
    <source>
        <dbReference type="Proteomes" id="UP001359485"/>
    </source>
</evidence>
<proteinExistence type="predicted"/>
<evidence type="ECO:0000259" key="1">
    <source>
        <dbReference type="Pfam" id="PF09791"/>
    </source>
</evidence>
<feature type="domain" description="Oxidoreductase-like" evidence="1">
    <location>
        <begin position="54"/>
        <end position="78"/>
    </location>
</feature>
<name>A0ABR1AMU0_POLSC</name>
<comment type="caution">
    <text evidence="2">The sequence shown here is derived from an EMBL/GenBank/DDBJ whole genome shotgun (WGS) entry which is preliminary data.</text>
</comment>
<reference evidence="2 3" key="1">
    <citation type="submission" date="2023-09" db="EMBL/GenBank/DDBJ databases">
        <title>Genomes of two closely related lineages of the louse Polyplax serrata with different host specificities.</title>
        <authorList>
            <person name="Martinu J."/>
            <person name="Tarabai H."/>
            <person name="Stefka J."/>
            <person name="Hypsa V."/>
        </authorList>
    </citation>
    <scope>NUCLEOTIDE SEQUENCE [LARGE SCALE GENOMIC DNA]</scope>
    <source>
        <strain evidence="2">98ZLc_SE</strain>
    </source>
</reference>
<dbReference type="EMBL" id="JAWJWF010000046">
    <property type="protein sequence ID" value="KAK6623808.1"/>
    <property type="molecule type" value="Genomic_DNA"/>
</dbReference>
<dbReference type="InterPro" id="IPR039251">
    <property type="entry name" value="OXLD1"/>
</dbReference>
<evidence type="ECO:0000313" key="2">
    <source>
        <dbReference type="EMBL" id="KAK6623808.1"/>
    </source>
</evidence>
<dbReference type="PANTHER" id="PTHR21193">
    <property type="entry name" value="OXIDOREDUCTASE-LIKE DOMAIN-CONTAINING PROTEIN 1"/>
    <property type="match status" value="1"/>
</dbReference>
<accession>A0ABR1AMU0</accession>
<dbReference type="PANTHER" id="PTHR21193:SF3">
    <property type="entry name" value="OXIDOREDUCTASE-LIKE DOMAIN-CONTAINING PROTEIN 1"/>
    <property type="match status" value="1"/>
</dbReference>